<dbReference type="EC" id="2.7.13.3" evidence="2"/>
<dbReference type="InterPro" id="IPR000014">
    <property type="entry name" value="PAS"/>
</dbReference>
<dbReference type="PRINTS" id="PR00344">
    <property type="entry name" value="BCTRLSENSOR"/>
</dbReference>
<name>A0A5B9E9X7_9BACT</name>
<keyword evidence="3" id="KW-0597">Phosphoprotein</keyword>
<dbReference type="PROSITE" id="PS50113">
    <property type="entry name" value="PAC"/>
    <property type="match status" value="1"/>
</dbReference>
<dbReference type="InterPro" id="IPR003661">
    <property type="entry name" value="HisK_dim/P_dom"/>
</dbReference>
<dbReference type="Gene3D" id="2.60.40.10">
    <property type="entry name" value="Immunoglobulins"/>
    <property type="match status" value="1"/>
</dbReference>
<evidence type="ECO:0000313" key="8">
    <source>
        <dbReference type="EMBL" id="QEE28932.1"/>
    </source>
</evidence>
<reference evidence="8 9" key="1">
    <citation type="submission" date="2019-08" db="EMBL/GenBank/DDBJ databases">
        <title>Complete genome sequence of Terriglobus albidus strain ORNL.</title>
        <authorList>
            <person name="Podar M."/>
        </authorList>
    </citation>
    <scope>NUCLEOTIDE SEQUENCE [LARGE SCALE GENOMIC DNA]</scope>
    <source>
        <strain evidence="8 9">ORNL</strain>
    </source>
</reference>
<dbReference type="PANTHER" id="PTHR43547">
    <property type="entry name" value="TWO-COMPONENT HISTIDINE KINASE"/>
    <property type="match status" value="1"/>
</dbReference>
<dbReference type="FunFam" id="2.60.40.10:FF:000791">
    <property type="entry name" value="Two-component system sensor histidine kinase/response regulator"/>
    <property type="match status" value="1"/>
</dbReference>
<dbReference type="SMART" id="SM00388">
    <property type="entry name" value="HisKA"/>
    <property type="match status" value="1"/>
</dbReference>
<dbReference type="Gene3D" id="3.30.565.10">
    <property type="entry name" value="Histidine kinase-like ATPase, C-terminal domain"/>
    <property type="match status" value="1"/>
</dbReference>
<dbReference type="PROSITE" id="PS50112">
    <property type="entry name" value="PAS"/>
    <property type="match status" value="1"/>
</dbReference>
<dbReference type="PANTHER" id="PTHR43547:SF2">
    <property type="entry name" value="HYBRID SIGNAL TRANSDUCTION HISTIDINE KINASE C"/>
    <property type="match status" value="1"/>
</dbReference>
<dbReference type="InterPro" id="IPR015943">
    <property type="entry name" value="WD40/YVTN_repeat-like_dom_sf"/>
</dbReference>
<dbReference type="SUPFAM" id="SSF63829">
    <property type="entry name" value="Calcium-dependent phosphotriesterase"/>
    <property type="match status" value="3"/>
</dbReference>
<dbReference type="AlphaFoldDB" id="A0A5B9E9X7"/>
<gene>
    <name evidence="8" type="ORF">FTW19_13540</name>
</gene>
<dbReference type="CDD" id="cd00130">
    <property type="entry name" value="PAS"/>
    <property type="match status" value="1"/>
</dbReference>
<evidence type="ECO:0000256" key="3">
    <source>
        <dbReference type="ARBA" id="ARBA00022553"/>
    </source>
</evidence>
<dbReference type="SUPFAM" id="SSF55874">
    <property type="entry name" value="ATPase domain of HSP90 chaperone/DNA topoisomerase II/histidine kinase"/>
    <property type="match status" value="1"/>
</dbReference>
<dbReference type="InterPro" id="IPR005467">
    <property type="entry name" value="His_kinase_dom"/>
</dbReference>
<dbReference type="InterPro" id="IPR036890">
    <property type="entry name" value="HATPase_C_sf"/>
</dbReference>
<dbReference type="SMART" id="SM00387">
    <property type="entry name" value="HATPase_c"/>
    <property type="match status" value="1"/>
</dbReference>
<dbReference type="Gene3D" id="3.30.450.20">
    <property type="entry name" value="PAS domain"/>
    <property type="match status" value="1"/>
</dbReference>
<dbReference type="InterPro" id="IPR004358">
    <property type="entry name" value="Sig_transdc_His_kin-like_C"/>
</dbReference>
<dbReference type="SUPFAM" id="SSF47384">
    <property type="entry name" value="Homodimeric domain of signal transducing histidine kinase"/>
    <property type="match status" value="1"/>
</dbReference>
<comment type="catalytic activity">
    <reaction evidence="1">
        <text>ATP + protein L-histidine = ADP + protein N-phospho-L-histidine.</text>
        <dbReference type="EC" id="2.7.13.3"/>
    </reaction>
</comment>
<dbReference type="Pfam" id="PF00512">
    <property type="entry name" value="HisKA"/>
    <property type="match status" value="1"/>
</dbReference>
<dbReference type="InterPro" id="IPR000700">
    <property type="entry name" value="PAS-assoc_C"/>
</dbReference>
<evidence type="ECO:0000313" key="9">
    <source>
        <dbReference type="Proteomes" id="UP000321820"/>
    </source>
</evidence>
<evidence type="ECO:0000259" key="6">
    <source>
        <dbReference type="PROSITE" id="PS50112"/>
    </source>
</evidence>
<protein>
    <recommendedName>
        <fullName evidence="2">histidine kinase</fullName>
        <ecNumber evidence="2">2.7.13.3</ecNumber>
    </recommendedName>
</protein>
<dbReference type="Gene3D" id="2.130.10.10">
    <property type="entry name" value="YVTN repeat-like/Quinoprotein amine dehydrogenase"/>
    <property type="match status" value="5"/>
</dbReference>
<dbReference type="InterPro" id="IPR003594">
    <property type="entry name" value="HATPase_dom"/>
</dbReference>
<dbReference type="CDD" id="cd00082">
    <property type="entry name" value="HisKA"/>
    <property type="match status" value="1"/>
</dbReference>
<dbReference type="InterPro" id="IPR036097">
    <property type="entry name" value="HisK_dim/P_sf"/>
</dbReference>
<sequence>MIKAATSFVYRGSLKPAALMRWGAFCVLLPLLCPLRFAIAQTPAGHSADRIVNTDTAQQAHVNPRTITLPVVDGKDIYFRRLSTEEGLSQKRVSQIVQDDQGFIWFGSQYGLNRYDGYKFKVFKHEPGQTNSLSGMLISALFKDRSGSLWIGCEGFLDKFDPVSETFTHYRIDPNRAAGEIAPVTHISQDHSGMLWLSTRNGLFQFNPTTGDVKRFRHDPNDPSSLGDNDIQATAEDSTGAFWVSTSQALNEFDRNTGKVRRQINLGESGVGLWFHEDRSGVLWIIYGSDGRIATFDRIANTLIRYKLDWTSGLRNRTIQAYTMLEDQQGTMWFGTGAGLLKFDREHRRFIGYSHQPNDSNSLAGNRVMALFQDREGNIWTGMHEVEPSYFATKPLSFENLSHESDNPDCLNPSLISTIYEDRNNVLWAGVDQRLKRIDRKSGRCSLFHPAGGSEVLSIIEGGQDILWLGNAGPGLLRYDRRTGTLKGYAHNPADPTSLCSGVTDRLLIDHTGKLWAATWDGLCGFNASSQNFTTYKPTPNTRGLNYFAIAEDRKGDLWLGSNVGGLQRFDPSTKRFTEIYEHDTKDPTSLSNNRVNSVYFDHSGTLWVGTQDGLDKFDAKTRQFRSYYEQDGLSGNVVSCILEDRRGNLWMSTNNGLSVLDPSKETFKNYSAADGLPGPDLTGWGACFKSPGGEMFFGGFSGAVAFHPDQVVDYTYTPPVVLTNFRLFDRPVTTGPDSLLSKSIAYTSSLTLSHDQNVFSLEFAALSYINSATNRYRYKLDGLDHQWHEVGSNQRYVTYTTLPPATYTFHVQGATSRGPWSEPGLVLTIQILPPWWATWWFRTLCISVFAAFLAGIYRLRIRQLRQEEKHLREVVETIPAMAFTVGPDGSHEFVSGRWLEFTGSTEKSILGFGRELAVHPDDLEAHLTKWRASLETGAPFENEARHCNSHGVYRWFLVRALPLRDHHGTILKWYGILTDIEDRKRAEEKLQELRTNMSQTSRTSMGAEISASIAHEINQPLTSILANAQACSRWLGLAVPNIEQAVTSAGRVVRDARSADAVMRNIRSLFKRQPALKAPCNMVDLVREAVGLIKEDVNRRSIPIEYDYQEPVLMVLVDRFQIQQVIMNLVGNAIDAMQGSDRPPFLRIRIRQTTDRRVLTEFIDNGCGLPLDSLDNIFDAFVTTKKNGMGIGLAISRSILEAHDGQLRAENNPDFGAKFSLLLSAPQPTIASD</sequence>
<feature type="coiled-coil region" evidence="4">
    <location>
        <begin position="977"/>
        <end position="1004"/>
    </location>
</feature>
<dbReference type="InterPro" id="IPR011110">
    <property type="entry name" value="Reg_prop"/>
</dbReference>
<dbReference type="Proteomes" id="UP000321820">
    <property type="component" value="Chromosome"/>
</dbReference>
<evidence type="ECO:0000259" key="5">
    <source>
        <dbReference type="PROSITE" id="PS50109"/>
    </source>
</evidence>
<dbReference type="Gene3D" id="1.10.287.130">
    <property type="match status" value="1"/>
</dbReference>
<keyword evidence="9" id="KW-1185">Reference proteome</keyword>
<dbReference type="InterPro" id="IPR035965">
    <property type="entry name" value="PAS-like_dom_sf"/>
</dbReference>
<dbReference type="PROSITE" id="PS50109">
    <property type="entry name" value="HIS_KIN"/>
    <property type="match status" value="1"/>
</dbReference>
<accession>A0A5B9E9X7</accession>
<dbReference type="Pfam" id="PF07495">
    <property type="entry name" value="Y_Y_Y"/>
    <property type="match status" value="1"/>
</dbReference>
<dbReference type="Pfam" id="PF07494">
    <property type="entry name" value="Reg_prop"/>
    <property type="match status" value="5"/>
</dbReference>
<evidence type="ECO:0000256" key="2">
    <source>
        <dbReference type="ARBA" id="ARBA00012438"/>
    </source>
</evidence>
<feature type="domain" description="Histidine kinase" evidence="5">
    <location>
        <begin position="1013"/>
        <end position="1228"/>
    </location>
</feature>
<dbReference type="OrthoDB" id="127270at2"/>
<dbReference type="GO" id="GO:0000155">
    <property type="term" value="F:phosphorelay sensor kinase activity"/>
    <property type="evidence" value="ECO:0007669"/>
    <property type="project" value="InterPro"/>
</dbReference>
<feature type="domain" description="PAC" evidence="7">
    <location>
        <begin position="941"/>
        <end position="993"/>
    </location>
</feature>
<evidence type="ECO:0000256" key="4">
    <source>
        <dbReference type="SAM" id="Coils"/>
    </source>
</evidence>
<evidence type="ECO:0000259" key="7">
    <source>
        <dbReference type="PROSITE" id="PS50113"/>
    </source>
</evidence>
<organism evidence="8 9">
    <name type="scientific">Terriglobus albidus</name>
    <dbReference type="NCBI Taxonomy" id="1592106"/>
    <lineage>
        <taxon>Bacteria</taxon>
        <taxon>Pseudomonadati</taxon>
        <taxon>Acidobacteriota</taxon>
        <taxon>Terriglobia</taxon>
        <taxon>Terriglobales</taxon>
        <taxon>Acidobacteriaceae</taxon>
        <taxon>Terriglobus</taxon>
    </lineage>
</organism>
<feature type="domain" description="PAS" evidence="6">
    <location>
        <begin position="868"/>
        <end position="938"/>
    </location>
</feature>
<dbReference type="InterPro" id="IPR013655">
    <property type="entry name" value="PAS_fold_3"/>
</dbReference>
<evidence type="ECO:0000256" key="1">
    <source>
        <dbReference type="ARBA" id="ARBA00000085"/>
    </source>
</evidence>
<dbReference type="Pfam" id="PF08447">
    <property type="entry name" value="PAS_3"/>
    <property type="match status" value="1"/>
</dbReference>
<dbReference type="SUPFAM" id="SSF55785">
    <property type="entry name" value="PYP-like sensor domain (PAS domain)"/>
    <property type="match status" value="1"/>
</dbReference>
<dbReference type="InterPro" id="IPR011123">
    <property type="entry name" value="Y_Y_Y"/>
</dbReference>
<dbReference type="InterPro" id="IPR013783">
    <property type="entry name" value="Ig-like_fold"/>
</dbReference>
<dbReference type="FunFam" id="3.30.450.20:FF:000099">
    <property type="entry name" value="Sensory box sensor histidine kinase"/>
    <property type="match status" value="1"/>
</dbReference>
<keyword evidence="4" id="KW-0175">Coiled coil</keyword>
<dbReference type="KEGG" id="talb:FTW19_13540"/>
<dbReference type="NCBIfam" id="TIGR00229">
    <property type="entry name" value="sensory_box"/>
    <property type="match status" value="1"/>
</dbReference>
<dbReference type="Pfam" id="PF02518">
    <property type="entry name" value="HATPase_c"/>
    <property type="match status" value="1"/>
</dbReference>
<proteinExistence type="predicted"/>
<dbReference type="EMBL" id="CP042806">
    <property type="protein sequence ID" value="QEE28932.1"/>
    <property type="molecule type" value="Genomic_DNA"/>
</dbReference>